<dbReference type="EMBL" id="CAAALY010266132">
    <property type="protein sequence ID" value="VEL40723.1"/>
    <property type="molecule type" value="Genomic_DNA"/>
</dbReference>
<gene>
    <name evidence="2" type="ORF">PXEA_LOCUS34163</name>
</gene>
<organism evidence="2 3">
    <name type="scientific">Protopolystoma xenopodis</name>
    <dbReference type="NCBI Taxonomy" id="117903"/>
    <lineage>
        <taxon>Eukaryota</taxon>
        <taxon>Metazoa</taxon>
        <taxon>Spiralia</taxon>
        <taxon>Lophotrochozoa</taxon>
        <taxon>Platyhelminthes</taxon>
        <taxon>Monogenea</taxon>
        <taxon>Polyopisthocotylea</taxon>
        <taxon>Polystomatidea</taxon>
        <taxon>Polystomatidae</taxon>
        <taxon>Protopolystoma</taxon>
    </lineage>
</organism>
<comment type="caution">
    <text evidence="2">The sequence shown here is derived from an EMBL/GenBank/DDBJ whole genome shotgun (WGS) entry which is preliminary data.</text>
</comment>
<dbReference type="Proteomes" id="UP000784294">
    <property type="component" value="Unassembled WGS sequence"/>
</dbReference>
<evidence type="ECO:0000313" key="2">
    <source>
        <dbReference type="EMBL" id="VEL40723.1"/>
    </source>
</evidence>
<name>A0A3S5AYB0_9PLAT</name>
<evidence type="ECO:0000313" key="3">
    <source>
        <dbReference type="Proteomes" id="UP000784294"/>
    </source>
</evidence>
<reference evidence="2" key="1">
    <citation type="submission" date="2018-11" db="EMBL/GenBank/DDBJ databases">
        <authorList>
            <consortium name="Pathogen Informatics"/>
        </authorList>
    </citation>
    <scope>NUCLEOTIDE SEQUENCE</scope>
</reference>
<evidence type="ECO:0000256" key="1">
    <source>
        <dbReference type="SAM" id="MobiDB-lite"/>
    </source>
</evidence>
<protein>
    <submittedName>
        <fullName evidence="2">Uncharacterized protein</fullName>
    </submittedName>
</protein>
<proteinExistence type="predicted"/>
<feature type="non-terminal residue" evidence="2">
    <location>
        <position position="125"/>
    </location>
</feature>
<accession>A0A3S5AYB0</accession>
<dbReference type="AlphaFoldDB" id="A0A3S5AYB0"/>
<keyword evidence="3" id="KW-1185">Reference proteome</keyword>
<feature type="region of interest" description="Disordered" evidence="1">
    <location>
        <begin position="104"/>
        <end position="125"/>
    </location>
</feature>
<sequence>MTPRQLTGHLSRLLAFLVSQYKKAEARLALSVTESLNAVLVAATRREQVVLVRPCRPVWSCRGHRSESDRANEEEDDEIQEVGLTGGIEMARELSASMSTLLTLSGDEDESMEEGQAQRTVNLAG</sequence>